<gene>
    <name evidence="1" type="ORF">MRATA1EN3_LOCUS16179</name>
</gene>
<dbReference type="Proteomes" id="UP001162501">
    <property type="component" value="Chromosome 28"/>
</dbReference>
<reference evidence="1" key="1">
    <citation type="submission" date="2023-05" db="EMBL/GenBank/DDBJ databases">
        <authorList>
            <consortium name="ELIXIR-Norway"/>
        </authorList>
    </citation>
    <scope>NUCLEOTIDE SEQUENCE</scope>
</reference>
<proteinExistence type="predicted"/>
<sequence length="207" mass="22063">MELQRGAPEGRGMELQWGAPEGRASLLPYGGSPRDVPWGPETSVSAETGLRSGVTTTPVTHSPANLITGTSRDRPARAWTSGRLSGDRGFPATGYRLSRKELGGHRASSGSRGPEDPDKAAEPLGMGERNGLLRVCLTRGHGEAKTGQEGKGAAGTHARGWGLAAARPPSHRSRLHVIKAGHKRKRGLPRATLVPPHQIPWKKEQIH</sequence>
<protein>
    <submittedName>
        <fullName evidence="1">Uncharacterized protein</fullName>
    </submittedName>
</protein>
<evidence type="ECO:0000313" key="1">
    <source>
        <dbReference type="EMBL" id="CAI9704966.1"/>
    </source>
</evidence>
<accession>A0ACB0EWE6</accession>
<organism evidence="1 2">
    <name type="scientific">Rangifer tarandus platyrhynchus</name>
    <name type="common">Svalbard reindeer</name>
    <dbReference type="NCBI Taxonomy" id="3082113"/>
    <lineage>
        <taxon>Eukaryota</taxon>
        <taxon>Metazoa</taxon>
        <taxon>Chordata</taxon>
        <taxon>Craniata</taxon>
        <taxon>Vertebrata</taxon>
        <taxon>Euteleostomi</taxon>
        <taxon>Mammalia</taxon>
        <taxon>Eutheria</taxon>
        <taxon>Laurasiatheria</taxon>
        <taxon>Artiodactyla</taxon>
        <taxon>Ruminantia</taxon>
        <taxon>Pecora</taxon>
        <taxon>Cervidae</taxon>
        <taxon>Odocoileinae</taxon>
        <taxon>Rangifer</taxon>
    </lineage>
</organism>
<dbReference type="EMBL" id="OX596112">
    <property type="protein sequence ID" value="CAI9704966.1"/>
    <property type="molecule type" value="Genomic_DNA"/>
</dbReference>
<evidence type="ECO:0000313" key="2">
    <source>
        <dbReference type="Proteomes" id="UP001162501"/>
    </source>
</evidence>
<name>A0ACB0EWE6_RANTA</name>